<keyword evidence="1" id="KW-0732">Signal</keyword>
<comment type="caution">
    <text evidence="2">The sequence shown here is derived from an EMBL/GenBank/DDBJ whole genome shotgun (WGS) entry which is preliminary data.</text>
</comment>
<dbReference type="AlphaFoldDB" id="A0AAD7YQZ2"/>
<sequence length="118" mass="12986">MYSNMCVKIALCLALIVSIDGFVLKHRTLPLPAEGMTVEITVRSKEDPRHPLSTMKIDINEKDKKVEMSMSEAPSGVLKHLPKASNDVPRLESRASVVVGSCPAGYSPRGRFCIPDDY</sequence>
<feature type="signal peptide" evidence="1">
    <location>
        <begin position="1"/>
        <end position="21"/>
    </location>
</feature>
<proteinExistence type="predicted"/>
<dbReference type="EMBL" id="JARGEI010000011">
    <property type="protein sequence ID" value="KAJ8723838.1"/>
    <property type="molecule type" value="Genomic_DNA"/>
</dbReference>
<organism evidence="2 3">
    <name type="scientific">Mythimna separata</name>
    <name type="common">Oriental armyworm</name>
    <name type="synonym">Pseudaletia separata</name>
    <dbReference type="NCBI Taxonomy" id="271217"/>
    <lineage>
        <taxon>Eukaryota</taxon>
        <taxon>Metazoa</taxon>
        <taxon>Ecdysozoa</taxon>
        <taxon>Arthropoda</taxon>
        <taxon>Hexapoda</taxon>
        <taxon>Insecta</taxon>
        <taxon>Pterygota</taxon>
        <taxon>Neoptera</taxon>
        <taxon>Endopterygota</taxon>
        <taxon>Lepidoptera</taxon>
        <taxon>Glossata</taxon>
        <taxon>Ditrysia</taxon>
        <taxon>Noctuoidea</taxon>
        <taxon>Noctuidae</taxon>
        <taxon>Noctuinae</taxon>
        <taxon>Hadenini</taxon>
        <taxon>Mythimna</taxon>
    </lineage>
</organism>
<evidence type="ECO:0008006" key="4">
    <source>
        <dbReference type="Google" id="ProtNLM"/>
    </source>
</evidence>
<protein>
    <recommendedName>
        <fullName evidence="4">Secreted protein</fullName>
    </recommendedName>
</protein>
<accession>A0AAD7YQZ2</accession>
<name>A0AAD7YQZ2_MYTSE</name>
<gene>
    <name evidence="2" type="ORF">PYW07_007818</name>
</gene>
<keyword evidence="3" id="KW-1185">Reference proteome</keyword>
<dbReference type="Proteomes" id="UP001231518">
    <property type="component" value="Chromosome 20"/>
</dbReference>
<evidence type="ECO:0000313" key="2">
    <source>
        <dbReference type="EMBL" id="KAJ8723838.1"/>
    </source>
</evidence>
<evidence type="ECO:0000256" key="1">
    <source>
        <dbReference type="SAM" id="SignalP"/>
    </source>
</evidence>
<feature type="chain" id="PRO_5041969619" description="Secreted protein" evidence="1">
    <location>
        <begin position="22"/>
        <end position="118"/>
    </location>
</feature>
<reference evidence="2" key="1">
    <citation type="submission" date="2023-03" db="EMBL/GenBank/DDBJ databases">
        <title>Chromosome-level genomes of two armyworms, Mythimna separata and Mythimna loreyi, provide insights into the biosynthesis and reception of sex pheromones.</title>
        <authorList>
            <person name="Zhao H."/>
        </authorList>
    </citation>
    <scope>NUCLEOTIDE SEQUENCE</scope>
    <source>
        <strain evidence="2">BeijingLab</strain>
        <tissue evidence="2">Pupa</tissue>
    </source>
</reference>
<evidence type="ECO:0000313" key="3">
    <source>
        <dbReference type="Proteomes" id="UP001231518"/>
    </source>
</evidence>